<dbReference type="PROSITE" id="PS51352">
    <property type="entry name" value="THIOREDOXIN_2"/>
    <property type="match status" value="1"/>
</dbReference>
<evidence type="ECO:0000313" key="4">
    <source>
        <dbReference type="EMBL" id="MVN22433.1"/>
    </source>
</evidence>
<gene>
    <name evidence="4" type="ORF">GO621_12915</name>
</gene>
<feature type="chain" id="PRO_5029471808" evidence="2">
    <location>
        <begin position="23"/>
        <end position="200"/>
    </location>
</feature>
<dbReference type="Pfam" id="PF00578">
    <property type="entry name" value="AhpC-TSA"/>
    <property type="match status" value="1"/>
</dbReference>
<dbReference type="GO" id="GO:0016209">
    <property type="term" value="F:antioxidant activity"/>
    <property type="evidence" value="ECO:0007669"/>
    <property type="project" value="InterPro"/>
</dbReference>
<dbReference type="InterPro" id="IPR013766">
    <property type="entry name" value="Thioredoxin_domain"/>
</dbReference>
<evidence type="ECO:0000259" key="3">
    <source>
        <dbReference type="PROSITE" id="PS51352"/>
    </source>
</evidence>
<dbReference type="InterPro" id="IPR036249">
    <property type="entry name" value="Thioredoxin-like_sf"/>
</dbReference>
<dbReference type="PANTHER" id="PTHR42852:SF17">
    <property type="entry name" value="THIOREDOXIN-LIKE PROTEIN HI_1115"/>
    <property type="match status" value="1"/>
</dbReference>
<proteinExistence type="predicted"/>
<dbReference type="Gene3D" id="3.40.30.10">
    <property type="entry name" value="Glutaredoxin"/>
    <property type="match status" value="1"/>
</dbReference>
<keyword evidence="5" id="KW-1185">Reference proteome</keyword>
<dbReference type="PROSITE" id="PS00194">
    <property type="entry name" value="THIOREDOXIN_1"/>
    <property type="match status" value="1"/>
</dbReference>
<dbReference type="InterPro" id="IPR000866">
    <property type="entry name" value="AhpC/TSA"/>
</dbReference>
<evidence type="ECO:0000313" key="5">
    <source>
        <dbReference type="Proteomes" id="UP000462014"/>
    </source>
</evidence>
<name>A0A7K1SYQ4_9SPHI</name>
<feature type="signal peptide" evidence="2">
    <location>
        <begin position="1"/>
        <end position="22"/>
    </location>
</feature>
<reference evidence="4 5" key="1">
    <citation type="submission" date="2019-12" db="EMBL/GenBank/DDBJ databases">
        <title>Mucilaginibacter sp. HMF7410 genome sequencing and assembly.</title>
        <authorList>
            <person name="Kang H."/>
            <person name="Cha I."/>
            <person name="Kim H."/>
            <person name="Joh K."/>
        </authorList>
    </citation>
    <scope>NUCLEOTIDE SEQUENCE [LARGE SCALE GENOMIC DNA]</scope>
    <source>
        <strain evidence="4 5">HMF7410</strain>
    </source>
</reference>
<keyword evidence="2" id="KW-0732">Signal</keyword>
<dbReference type="GO" id="GO:0016491">
    <property type="term" value="F:oxidoreductase activity"/>
    <property type="evidence" value="ECO:0007669"/>
    <property type="project" value="InterPro"/>
</dbReference>
<dbReference type="CDD" id="cd02966">
    <property type="entry name" value="TlpA_like_family"/>
    <property type="match status" value="1"/>
</dbReference>
<dbReference type="RefSeq" id="WP_157567679.1">
    <property type="nucleotide sequence ID" value="NZ_WPIK01000011.1"/>
</dbReference>
<feature type="domain" description="Thioredoxin" evidence="3">
    <location>
        <begin position="33"/>
        <end position="189"/>
    </location>
</feature>
<organism evidence="4 5">
    <name type="scientific">Mucilaginibacter arboris</name>
    <dbReference type="NCBI Taxonomy" id="2682090"/>
    <lineage>
        <taxon>Bacteria</taxon>
        <taxon>Pseudomonadati</taxon>
        <taxon>Bacteroidota</taxon>
        <taxon>Sphingobacteriia</taxon>
        <taxon>Sphingobacteriales</taxon>
        <taxon>Sphingobacteriaceae</taxon>
        <taxon>Mucilaginibacter</taxon>
    </lineage>
</organism>
<sequence length="200" mass="22107">MKQYLKSVAVAALLLSGLNGHSQSTTPAPKFEYITNQPAPAFALEDMNGKTVSLADCKGKVVVVDFWATWCGPCKASFPGMQQAVNRYKDDKDVVFLFVDTREKTENYKQLVRDFIAKNNYTFNVLFDQRFADGTKSKLYTDYKIVGIPTKFIIDRDGIVRFEKIGFMPGESAEALADNVAGMVEQAKKPAVPGATAKAK</sequence>
<dbReference type="PANTHER" id="PTHR42852">
    <property type="entry name" value="THIOL:DISULFIDE INTERCHANGE PROTEIN DSBE"/>
    <property type="match status" value="1"/>
</dbReference>
<dbReference type="InterPro" id="IPR050553">
    <property type="entry name" value="Thioredoxin_ResA/DsbE_sf"/>
</dbReference>
<evidence type="ECO:0000256" key="1">
    <source>
        <dbReference type="ARBA" id="ARBA00023284"/>
    </source>
</evidence>
<dbReference type="EMBL" id="WPIK01000011">
    <property type="protein sequence ID" value="MVN22433.1"/>
    <property type="molecule type" value="Genomic_DNA"/>
</dbReference>
<protein>
    <submittedName>
        <fullName evidence="4">Redoxin domain-containing protein</fullName>
    </submittedName>
</protein>
<dbReference type="Proteomes" id="UP000462014">
    <property type="component" value="Unassembled WGS sequence"/>
</dbReference>
<accession>A0A7K1SYQ4</accession>
<dbReference type="SUPFAM" id="SSF52833">
    <property type="entry name" value="Thioredoxin-like"/>
    <property type="match status" value="1"/>
</dbReference>
<dbReference type="InterPro" id="IPR017937">
    <property type="entry name" value="Thioredoxin_CS"/>
</dbReference>
<dbReference type="AlphaFoldDB" id="A0A7K1SYQ4"/>
<keyword evidence="1" id="KW-0676">Redox-active center</keyword>
<comment type="caution">
    <text evidence="4">The sequence shown here is derived from an EMBL/GenBank/DDBJ whole genome shotgun (WGS) entry which is preliminary data.</text>
</comment>
<evidence type="ECO:0000256" key="2">
    <source>
        <dbReference type="SAM" id="SignalP"/>
    </source>
</evidence>